<reference evidence="4" key="1">
    <citation type="submission" date="2017-09" db="EMBL/GenBank/DDBJ databases">
        <title>Complete Genome Sequence of ansamitocin-producing Bacterium Actinosynnema pretiosum X47.</title>
        <authorList>
            <person name="Cao G."/>
            <person name="Zong G."/>
            <person name="Zhong C."/>
            <person name="Fu J."/>
        </authorList>
    </citation>
    <scope>NUCLEOTIDE SEQUENCE [LARGE SCALE GENOMIC DNA]</scope>
    <source>
        <strain evidence="4">X47</strain>
    </source>
</reference>
<evidence type="ECO:0000256" key="2">
    <source>
        <dbReference type="ARBA" id="ARBA00022737"/>
    </source>
</evidence>
<keyword evidence="1" id="KW-0808">Transferase</keyword>
<dbReference type="GO" id="GO:0016740">
    <property type="term" value="F:transferase activity"/>
    <property type="evidence" value="ECO:0007669"/>
    <property type="project" value="UniProtKB-KW"/>
</dbReference>
<feature type="site" description="Increases basicity of active site His" evidence="3">
    <location>
        <position position="142"/>
    </location>
</feature>
<dbReference type="Proteomes" id="UP000218505">
    <property type="component" value="Chromosome"/>
</dbReference>
<dbReference type="PANTHER" id="PTHR43300:SF7">
    <property type="entry name" value="UDP-N-ACETYLBACILLOSAMINE N-ACETYLTRANSFERASE"/>
    <property type="match status" value="1"/>
</dbReference>
<proteinExistence type="predicted"/>
<feature type="active site" description="Proton acceptor" evidence="3">
    <location>
        <position position="141"/>
    </location>
</feature>
<dbReference type="SUPFAM" id="SSF51161">
    <property type="entry name" value="Trimeric LpxA-like enzymes"/>
    <property type="match status" value="1"/>
</dbReference>
<evidence type="ECO:0000256" key="1">
    <source>
        <dbReference type="ARBA" id="ARBA00022679"/>
    </source>
</evidence>
<dbReference type="AlphaFoldDB" id="A0A290Z2T7"/>
<evidence type="ECO:0000313" key="4">
    <source>
        <dbReference type="EMBL" id="ATE53350.1"/>
    </source>
</evidence>
<dbReference type="InterPro" id="IPR050179">
    <property type="entry name" value="Trans_hexapeptide_repeat"/>
</dbReference>
<accession>A0A290Z2T7</accession>
<dbReference type="EMBL" id="CP023445">
    <property type="protein sequence ID" value="ATE53350.1"/>
    <property type="molecule type" value="Genomic_DNA"/>
</dbReference>
<dbReference type="InterPro" id="IPR020019">
    <property type="entry name" value="AcTrfase_PglD-like"/>
</dbReference>
<dbReference type="NCBIfam" id="TIGR03570">
    <property type="entry name" value="NeuD_NnaD"/>
    <property type="match status" value="1"/>
</dbReference>
<name>A0A290Z2T7_9PSEU</name>
<evidence type="ECO:0000256" key="3">
    <source>
        <dbReference type="PIRSR" id="PIRSR620019-1"/>
    </source>
</evidence>
<dbReference type="SUPFAM" id="SSF53335">
    <property type="entry name" value="S-adenosyl-L-methionine-dependent methyltransferases"/>
    <property type="match status" value="1"/>
</dbReference>
<dbReference type="Gene3D" id="2.160.10.10">
    <property type="entry name" value="Hexapeptide repeat proteins"/>
    <property type="match status" value="1"/>
</dbReference>
<dbReference type="PROSITE" id="PS00101">
    <property type="entry name" value="HEXAPEP_TRANSFERASES"/>
    <property type="match status" value="1"/>
</dbReference>
<keyword evidence="2" id="KW-0677">Repeat</keyword>
<dbReference type="CDD" id="cd03360">
    <property type="entry name" value="LbH_AT_putative"/>
    <property type="match status" value="1"/>
</dbReference>
<sequence>MTPRPLLLVGGGGLAREVLAAARLAPEEWAPLGALDDDPTKHGQALDGLPVLGGSELVHEHPDAAVVVCVASARRPLGRLALARKLGLEQDRYGTITHPGAHVAPGCSAGPGTVLLAGVVVTTPLRLGAHVVAMPHVIITHDDEVGDGVTFAGGASLGGAVRVGESAYLGQRAAVREGLTIGAGAVVGMGAVVLADVPAGEVWAGVPARRILREGNRT</sequence>
<dbReference type="KEGG" id="apre:CNX65_08670"/>
<organism evidence="4 5">
    <name type="scientific">Actinosynnema pretiosum</name>
    <dbReference type="NCBI Taxonomy" id="42197"/>
    <lineage>
        <taxon>Bacteria</taxon>
        <taxon>Bacillati</taxon>
        <taxon>Actinomycetota</taxon>
        <taxon>Actinomycetes</taxon>
        <taxon>Pseudonocardiales</taxon>
        <taxon>Pseudonocardiaceae</taxon>
        <taxon>Actinosynnema</taxon>
    </lineage>
</organism>
<protein>
    <submittedName>
        <fullName evidence="4">Acetyltransferase</fullName>
    </submittedName>
</protein>
<dbReference type="InterPro" id="IPR011004">
    <property type="entry name" value="Trimer_LpxA-like_sf"/>
</dbReference>
<gene>
    <name evidence="4" type="ORF">CNX65_08670</name>
</gene>
<dbReference type="Gene3D" id="3.40.50.20">
    <property type="match status" value="1"/>
</dbReference>
<dbReference type="PANTHER" id="PTHR43300">
    <property type="entry name" value="ACETYLTRANSFERASE"/>
    <property type="match status" value="1"/>
</dbReference>
<dbReference type="RefSeq" id="WP_096492298.1">
    <property type="nucleotide sequence ID" value="NZ_CP023445.1"/>
</dbReference>
<dbReference type="InterPro" id="IPR029063">
    <property type="entry name" value="SAM-dependent_MTases_sf"/>
</dbReference>
<evidence type="ECO:0000313" key="5">
    <source>
        <dbReference type="Proteomes" id="UP000218505"/>
    </source>
</evidence>
<dbReference type="InterPro" id="IPR018357">
    <property type="entry name" value="Hexapep_transf_CS"/>
</dbReference>
<keyword evidence="5" id="KW-1185">Reference proteome</keyword>